<dbReference type="PROSITE" id="PS00086">
    <property type="entry name" value="CYTOCHROME_P450"/>
    <property type="match status" value="1"/>
</dbReference>
<dbReference type="InParanoid" id="F4RTC0"/>
<keyword evidence="2 5" id="KW-0479">Metal-binding</keyword>
<dbReference type="Pfam" id="PF00067">
    <property type="entry name" value="p450"/>
    <property type="match status" value="1"/>
</dbReference>
<dbReference type="SUPFAM" id="SSF48264">
    <property type="entry name" value="Cytochrome P450"/>
    <property type="match status" value="1"/>
</dbReference>
<dbReference type="InterPro" id="IPR036396">
    <property type="entry name" value="Cyt_P450_sf"/>
</dbReference>
<dbReference type="AlphaFoldDB" id="F4RTC0"/>
<gene>
    <name evidence="6" type="ORF">MELLADRAFT_89437</name>
</gene>
<evidence type="ECO:0000256" key="2">
    <source>
        <dbReference type="ARBA" id="ARBA00022723"/>
    </source>
</evidence>
<dbReference type="KEGG" id="mlr:MELLADRAFT_89437"/>
<dbReference type="GO" id="GO:0004497">
    <property type="term" value="F:monooxygenase activity"/>
    <property type="evidence" value="ECO:0007669"/>
    <property type="project" value="UniProtKB-KW"/>
</dbReference>
<dbReference type="GO" id="GO:0016705">
    <property type="term" value="F:oxidoreductase activity, acting on paired donors, with incorporation or reduction of molecular oxygen"/>
    <property type="evidence" value="ECO:0007669"/>
    <property type="project" value="InterPro"/>
</dbReference>
<organism evidence="7">
    <name type="scientific">Melampsora larici-populina (strain 98AG31 / pathotype 3-4-7)</name>
    <name type="common">Poplar leaf rust fungus</name>
    <dbReference type="NCBI Taxonomy" id="747676"/>
    <lineage>
        <taxon>Eukaryota</taxon>
        <taxon>Fungi</taxon>
        <taxon>Dikarya</taxon>
        <taxon>Basidiomycota</taxon>
        <taxon>Pucciniomycotina</taxon>
        <taxon>Pucciniomycetes</taxon>
        <taxon>Pucciniales</taxon>
        <taxon>Melampsoraceae</taxon>
        <taxon>Melampsora</taxon>
    </lineage>
</organism>
<keyword evidence="5 6" id="KW-0503">Monooxygenase</keyword>
<keyword evidence="5" id="KW-0349">Heme</keyword>
<keyword evidence="3 5" id="KW-0560">Oxidoreductase</keyword>
<dbReference type="RefSeq" id="XP_007412501.1">
    <property type="nucleotide sequence ID" value="XM_007412439.1"/>
</dbReference>
<dbReference type="STRING" id="747676.F4RTC0"/>
<protein>
    <submittedName>
        <fullName evidence="6">Cytochrome P450 monooxygenase</fullName>
    </submittedName>
</protein>
<dbReference type="PRINTS" id="PR00385">
    <property type="entry name" value="P450"/>
</dbReference>
<dbReference type="InterPro" id="IPR001128">
    <property type="entry name" value="Cyt_P450"/>
</dbReference>
<evidence type="ECO:0000313" key="6">
    <source>
        <dbReference type="EMBL" id="EGG04372.1"/>
    </source>
</evidence>
<evidence type="ECO:0000313" key="7">
    <source>
        <dbReference type="Proteomes" id="UP000001072"/>
    </source>
</evidence>
<dbReference type="VEuPathDB" id="FungiDB:MELLADRAFT_89437"/>
<evidence type="ECO:0000256" key="1">
    <source>
        <dbReference type="ARBA" id="ARBA00010617"/>
    </source>
</evidence>
<dbReference type="InterPro" id="IPR017972">
    <property type="entry name" value="Cyt_P450_CS"/>
</dbReference>
<dbReference type="GO" id="GO:0005506">
    <property type="term" value="F:iron ion binding"/>
    <property type="evidence" value="ECO:0007669"/>
    <property type="project" value="InterPro"/>
</dbReference>
<sequence length="543" mass="61653">MSEYLHLIKELAFFLIALRVVSYIFKYRKRAVGTSERKDVYHDLPGWPLIGQLPEVILNRRCIIEWGARITRVYGAGAALTLPGTRLIQISRPEWIEYVQKTNFSNYVKGNLFQDVMSPVFGQGIFVTDGAAWKATRQTKTRIFNARNFKTIVTPAMHETLRSFNGFLDLKVREGAIVKMDDVFHRFTLESFVKMMFGREIGALSVLKAENEADPFVNAFDYVQRQLDIGMVLGAFSTKLAKILARLPKMKAARQIIDSYAYDLIDARLNAGPQIESPADLLGLFMQSNDEKGFSLSRDELKDAAINFIIAGSSATSYSSRDTTAQALSWTLFHLIQRPALVASMRVEIEGILPEDDALVDYENYKQFINVLSVFYEGLRLHPSVPKAKTPFYRSLVNLRFAVDHDKLPDGPIVQPNDYLYWSDWQMARDPSIWGDDCAEFKPSRWIDEAGKLKQYSQWKFHAFNGGPRICLGMHLATLEAVAVIVEIVRRYDMAFAPGWLASVPKIAKITQESTEETPRYGSSLTLPMAQPMQVILTRRKVS</sequence>
<accession>F4RTC0</accession>
<evidence type="ECO:0000256" key="3">
    <source>
        <dbReference type="ARBA" id="ARBA00023002"/>
    </source>
</evidence>
<dbReference type="PANTHER" id="PTHR24296">
    <property type="entry name" value="CYTOCHROME P450"/>
    <property type="match status" value="1"/>
</dbReference>
<dbReference type="Proteomes" id="UP000001072">
    <property type="component" value="Unassembled WGS sequence"/>
</dbReference>
<evidence type="ECO:0000256" key="5">
    <source>
        <dbReference type="RuleBase" id="RU000461"/>
    </source>
</evidence>
<reference evidence="7" key="1">
    <citation type="journal article" date="2011" name="Proc. Natl. Acad. Sci. U.S.A.">
        <title>Obligate biotrophy features unraveled by the genomic analysis of rust fungi.</title>
        <authorList>
            <person name="Duplessis S."/>
            <person name="Cuomo C.A."/>
            <person name="Lin Y.-C."/>
            <person name="Aerts A."/>
            <person name="Tisserant E."/>
            <person name="Veneault-Fourrey C."/>
            <person name="Joly D.L."/>
            <person name="Hacquard S."/>
            <person name="Amselem J."/>
            <person name="Cantarel B.L."/>
            <person name="Chiu R."/>
            <person name="Coutinho P.M."/>
            <person name="Feau N."/>
            <person name="Field M."/>
            <person name="Frey P."/>
            <person name="Gelhaye E."/>
            <person name="Goldberg J."/>
            <person name="Grabherr M.G."/>
            <person name="Kodira C.D."/>
            <person name="Kohler A."/>
            <person name="Kuees U."/>
            <person name="Lindquist E.A."/>
            <person name="Lucas S.M."/>
            <person name="Mago R."/>
            <person name="Mauceli E."/>
            <person name="Morin E."/>
            <person name="Murat C."/>
            <person name="Pangilinan J.L."/>
            <person name="Park R."/>
            <person name="Pearson M."/>
            <person name="Quesneville H."/>
            <person name="Rouhier N."/>
            <person name="Sakthikumar S."/>
            <person name="Salamov A.A."/>
            <person name="Schmutz J."/>
            <person name="Selles B."/>
            <person name="Shapiro H."/>
            <person name="Tanguay P."/>
            <person name="Tuskan G.A."/>
            <person name="Henrissat B."/>
            <person name="Van de Peer Y."/>
            <person name="Rouze P."/>
            <person name="Ellis J.G."/>
            <person name="Dodds P.N."/>
            <person name="Schein J.E."/>
            <person name="Zhong S."/>
            <person name="Hamelin R.C."/>
            <person name="Grigoriev I.V."/>
            <person name="Szabo L.J."/>
            <person name="Martin F."/>
        </authorList>
    </citation>
    <scope>NUCLEOTIDE SEQUENCE [LARGE SCALE GENOMIC DNA]</scope>
    <source>
        <strain evidence="7">98AG31 / pathotype 3-4-7</strain>
    </source>
</reference>
<evidence type="ECO:0000256" key="4">
    <source>
        <dbReference type="ARBA" id="ARBA00023004"/>
    </source>
</evidence>
<dbReference type="Gene3D" id="1.10.630.10">
    <property type="entry name" value="Cytochrome P450"/>
    <property type="match status" value="1"/>
</dbReference>
<comment type="similarity">
    <text evidence="1 5">Belongs to the cytochrome P450 family.</text>
</comment>
<dbReference type="OrthoDB" id="1470350at2759"/>
<dbReference type="EMBL" id="GL883119">
    <property type="protein sequence ID" value="EGG04372.1"/>
    <property type="molecule type" value="Genomic_DNA"/>
</dbReference>
<dbReference type="GO" id="GO:0020037">
    <property type="term" value="F:heme binding"/>
    <property type="evidence" value="ECO:0007669"/>
    <property type="project" value="InterPro"/>
</dbReference>
<dbReference type="GO" id="GO:0006629">
    <property type="term" value="P:lipid metabolic process"/>
    <property type="evidence" value="ECO:0007669"/>
    <property type="project" value="UniProtKB-ARBA"/>
</dbReference>
<name>F4RTC0_MELLP</name>
<dbReference type="HOGENOM" id="CLU_001570_27_2_1"/>
<keyword evidence="4 5" id="KW-0408">Iron</keyword>
<keyword evidence="7" id="KW-1185">Reference proteome</keyword>
<dbReference type="eggNOG" id="KOG0157">
    <property type="taxonomic scope" value="Eukaryota"/>
</dbReference>
<dbReference type="GeneID" id="18935190"/>
<proteinExistence type="inferred from homology"/>